<reference evidence="1" key="1">
    <citation type="submission" date="2019-08" db="EMBL/GenBank/DDBJ databases">
        <authorList>
            <person name="Kucharzyk K."/>
            <person name="Murdoch R.W."/>
            <person name="Higgins S."/>
            <person name="Loffler F."/>
        </authorList>
    </citation>
    <scope>NUCLEOTIDE SEQUENCE</scope>
</reference>
<dbReference type="AlphaFoldDB" id="A0A645JY91"/>
<dbReference type="EMBL" id="VSSQ01144457">
    <property type="protein sequence ID" value="MPN64073.1"/>
    <property type="molecule type" value="Genomic_DNA"/>
</dbReference>
<accession>A0A645JY91</accession>
<sequence length="66" mass="7867">MHRGVTGYADIQIMHTGNKSVRYFRQEQDRRRFRGWRKGLYDNGDQVGILAERRDAQYAHRDTVRG</sequence>
<evidence type="ECO:0000313" key="1">
    <source>
        <dbReference type="EMBL" id="MPN64073.1"/>
    </source>
</evidence>
<protein>
    <submittedName>
        <fullName evidence="1">Uncharacterized protein</fullName>
    </submittedName>
</protein>
<proteinExistence type="predicted"/>
<comment type="caution">
    <text evidence="1">The sequence shown here is derived from an EMBL/GenBank/DDBJ whole genome shotgun (WGS) entry which is preliminary data.</text>
</comment>
<organism evidence="1">
    <name type="scientific">bioreactor metagenome</name>
    <dbReference type="NCBI Taxonomy" id="1076179"/>
    <lineage>
        <taxon>unclassified sequences</taxon>
        <taxon>metagenomes</taxon>
        <taxon>ecological metagenomes</taxon>
    </lineage>
</organism>
<name>A0A645JY91_9ZZZZ</name>
<gene>
    <name evidence="1" type="ORF">SDC9_211844</name>
</gene>